<dbReference type="InterPro" id="IPR021487">
    <property type="entry name" value="DUF3140"/>
</dbReference>
<comment type="caution">
    <text evidence="2">The sequence shown here is derived from an EMBL/GenBank/DDBJ whole genome shotgun (WGS) entry which is preliminary data.</text>
</comment>
<dbReference type="Pfam" id="PF11338">
    <property type="entry name" value="DUF3140"/>
    <property type="match status" value="1"/>
</dbReference>
<feature type="region of interest" description="Disordered" evidence="1">
    <location>
        <begin position="88"/>
        <end position="119"/>
    </location>
</feature>
<sequence length="119" mass="13818">MTKDRIPADVELLWDDFHQTVNMTSDELRTWLLTAASGEEAFPADPDMKLPELGARVVEVLRKRKVDLTDGDADTMRRVVEYVEDRLENRPPHAEQKEEWRRSLMTVGHDPLKPPEIRP</sequence>
<evidence type="ECO:0000313" key="3">
    <source>
        <dbReference type="Proteomes" id="UP001500683"/>
    </source>
</evidence>
<feature type="compositionally biased region" description="Basic and acidic residues" evidence="1">
    <location>
        <begin position="110"/>
        <end position="119"/>
    </location>
</feature>
<protein>
    <submittedName>
        <fullName evidence="2">DUF3140 domain-containing protein</fullName>
    </submittedName>
</protein>
<dbReference type="EMBL" id="BAAAZG010000081">
    <property type="protein sequence ID" value="GAA4105232.1"/>
    <property type="molecule type" value="Genomic_DNA"/>
</dbReference>
<keyword evidence="3" id="KW-1185">Reference proteome</keyword>
<reference evidence="3" key="1">
    <citation type="journal article" date="2019" name="Int. J. Syst. Evol. Microbiol.">
        <title>The Global Catalogue of Microorganisms (GCM) 10K type strain sequencing project: providing services to taxonomists for standard genome sequencing and annotation.</title>
        <authorList>
            <consortium name="The Broad Institute Genomics Platform"/>
            <consortium name="The Broad Institute Genome Sequencing Center for Infectious Disease"/>
            <person name="Wu L."/>
            <person name="Ma J."/>
        </authorList>
    </citation>
    <scope>NUCLEOTIDE SEQUENCE [LARGE SCALE GENOMIC DNA]</scope>
    <source>
        <strain evidence="3">JCM 16702</strain>
    </source>
</reference>
<feature type="compositionally biased region" description="Basic and acidic residues" evidence="1">
    <location>
        <begin position="88"/>
        <end position="102"/>
    </location>
</feature>
<evidence type="ECO:0000313" key="2">
    <source>
        <dbReference type="EMBL" id="GAA4105232.1"/>
    </source>
</evidence>
<proteinExistence type="predicted"/>
<evidence type="ECO:0000256" key="1">
    <source>
        <dbReference type="SAM" id="MobiDB-lite"/>
    </source>
</evidence>
<name>A0ABP7X6K9_9ACTN</name>
<gene>
    <name evidence="2" type="ORF">GCM10022214_85190</name>
</gene>
<dbReference type="Proteomes" id="UP001500683">
    <property type="component" value="Unassembled WGS sequence"/>
</dbReference>
<dbReference type="PANTHER" id="PTHR40630">
    <property type="entry name" value="POSSIBLE DNA-BINDING PROTEIN"/>
    <property type="match status" value="1"/>
</dbReference>
<dbReference type="PANTHER" id="PTHR40630:SF1">
    <property type="entry name" value="DNA-BINDING PROTEIN"/>
    <property type="match status" value="1"/>
</dbReference>
<organism evidence="2 3">
    <name type="scientific">Actinomadura miaoliensis</name>
    <dbReference type="NCBI Taxonomy" id="430685"/>
    <lineage>
        <taxon>Bacteria</taxon>
        <taxon>Bacillati</taxon>
        <taxon>Actinomycetota</taxon>
        <taxon>Actinomycetes</taxon>
        <taxon>Streptosporangiales</taxon>
        <taxon>Thermomonosporaceae</taxon>
        <taxon>Actinomadura</taxon>
    </lineage>
</organism>
<dbReference type="RefSeq" id="WP_344959055.1">
    <property type="nucleotide sequence ID" value="NZ_BAAAZG010000081.1"/>
</dbReference>
<accession>A0ABP7X6K9</accession>